<proteinExistence type="predicted"/>
<dbReference type="Proteomes" id="UP000250174">
    <property type="component" value="Unassembled WGS sequence"/>
</dbReference>
<evidence type="ECO:0008006" key="3">
    <source>
        <dbReference type="Google" id="ProtNLM"/>
    </source>
</evidence>
<dbReference type="SUPFAM" id="SSF56059">
    <property type="entry name" value="Glutathione synthetase ATP-binding domain-like"/>
    <property type="match status" value="1"/>
</dbReference>
<dbReference type="RefSeq" id="WP_111923709.1">
    <property type="nucleotide sequence ID" value="NZ_LVYK01000059.1"/>
</dbReference>
<sequence length="443" mass="51438">MKPITVAIQLSLTKELQNTVWIPSHIARQQQLSNHTNVYVGKQKAKAKVVVFESTEDMVYFSSSLFTMLRLPINSLSLQMKIINEEIFFGPVIAVVTSLTKEGSIPPSLSDFCEEMHDYCREIGGLFFVTTFKHWHSQECFGYAMKDGDFEYDHVPLPNVIHNRVHSRKKENGAAFEKFEEDILSLGIPFFNQHFLDKWFVHEHLSQYEYLTPFLPMTYYLKNKEDLMNALSAHRSLFLKPINGSQGKKIFKIQERSGTYLVDCAETGEREIYDDFTKLYKSLYPKFKKRNYLLQETLSLKELDNRPFDFRILCHRKQEDKWGITSMVARVSKESGFVSNLSQGGDLMPIKDLLQTFYSHREMKHLLELLRELSLEICHCLCAQNEGLYGEFGLDLALDEDGSLWLIEVNTKPSKRFFLTENGQTRPSTKALVRYCCRLSGFE</sequence>
<gene>
    <name evidence="1" type="ORF">A3864_25735</name>
</gene>
<dbReference type="EMBL" id="LVYK01000059">
    <property type="protein sequence ID" value="RAS72464.1"/>
    <property type="molecule type" value="Genomic_DNA"/>
</dbReference>
<dbReference type="InterPro" id="IPR026838">
    <property type="entry name" value="YheC/D"/>
</dbReference>
<organism evidence="1 2">
    <name type="scientific">Priestia endophytica</name>
    <dbReference type="NCBI Taxonomy" id="135735"/>
    <lineage>
        <taxon>Bacteria</taxon>
        <taxon>Bacillati</taxon>
        <taxon>Bacillota</taxon>
        <taxon>Bacilli</taxon>
        <taxon>Bacillales</taxon>
        <taxon>Bacillaceae</taxon>
        <taxon>Priestia</taxon>
    </lineage>
</organism>
<dbReference type="Gene3D" id="3.30.470.20">
    <property type="entry name" value="ATP-grasp fold, B domain"/>
    <property type="match status" value="1"/>
</dbReference>
<evidence type="ECO:0000313" key="1">
    <source>
        <dbReference type="EMBL" id="RAS72464.1"/>
    </source>
</evidence>
<reference evidence="1 2" key="1">
    <citation type="submission" date="2016-03" db="EMBL/GenBank/DDBJ databases">
        <title>Comparison of Bacillus endophyticus and B. anthracis characteristics using whole genome sequence analysis and microbiological techniques.</title>
        <authorList>
            <person name="Lekota K.E."/>
            <person name="Mafofo J."/>
            <person name="Rees J."/>
            <person name="Muchadeyi F.C."/>
            <person name="Madoroba E."/>
            <person name="Van Heerden H."/>
        </authorList>
    </citation>
    <scope>NUCLEOTIDE SEQUENCE [LARGE SCALE GENOMIC DNA]</scope>
    <source>
        <strain evidence="1 2">3631_10C</strain>
    </source>
</reference>
<evidence type="ECO:0000313" key="2">
    <source>
        <dbReference type="Proteomes" id="UP000250174"/>
    </source>
</evidence>
<accession>A0AAX1Q3Z2</accession>
<comment type="caution">
    <text evidence="1">The sequence shown here is derived from an EMBL/GenBank/DDBJ whole genome shotgun (WGS) entry which is preliminary data.</text>
</comment>
<name>A0AAX1Q3Z2_9BACI</name>
<dbReference type="Pfam" id="PF14398">
    <property type="entry name" value="ATPgrasp_YheCD"/>
    <property type="match status" value="1"/>
</dbReference>
<protein>
    <recommendedName>
        <fullName evidence="3">ATP-grasp domain-containing protein</fullName>
    </recommendedName>
</protein>
<dbReference type="AlphaFoldDB" id="A0AAX1Q3Z2"/>